<keyword evidence="4" id="KW-0396">Initiation factor</keyword>
<dbReference type="Gene3D" id="1.10.10.60">
    <property type="entry name" value="Homeodomain-like"/>
    <property type="match status" value="1"/>
</dbReference>
<feature type="region of interest" description="Disordered" evidence="10">
    <location>
        <begin position="458"/>
        <end position="491"/>
    </location>
</feature>
<feature type="compositionally biased region" description="Low complexity" evidence="10">
    <location>
        <begin position="779"/>
        <end position="791"/>
    </location>
</feature>
<evidence type="ECO:0000256" key="3">
    <source>
        <dbReference type="ARBA" id="ARBA00022490"/>
    </source>
</evidence>
<dbReference type="SMART" id="SM00389">
    <property type="entry name" value="HOX"/>
    <property type="match status" value="1"/>
</dbReference>
<dbReference type="GO" id="GO:0003729">
    <property type="term" value="F:mRNA binding"/>
    <property type="evidence" value="ECO:0007669"/>
    <property type="project" value="TreeGrafter"/>
</dbReference>
<dbReference type="Pfam" id="PF00046">
    <property type="entry name" value="Homeodomain"/>
    <property type="match status" value="1"/>
</dbReference>
<dbReference type="PANTHER" id="PTHR23253:SF9">
    <property type="entry name" value="EUKARYOTIC TRANSLATION INITIATION FACTOR 4 GAMMA 2"/>
    <property type="match status" value="1"/>
</dbReference>
<sequence>MIDGSFLVPLSPPTSPRNSAYGTTATETDWQSSSTRTEHTPPHSDCDMTLLQVEEASNTYDLKRPSIRSHKSFPYLLDNKSHLSSNSNSLPTVDEIEPHDLPTVTFGGSAPTSPISRLTPPSTHDGTVDEKVEDEDDDTILDDKDEAADSDANDEEKPMTAAEIRAAKRKMKRFRLTHNQTRFLMSEFARQAHPDAAHRERLSREIPGLSPRQVQVWFQNRRAKLKRLTSDDRERMMRSRALPDDFDMAQALHTPFGNSHGLGTPLTSPAAFGQGFSEGAMMRPLSIDTLRRAAFDPHMSPTGISSAFGGFTFTPPQSATDTLSPISAHKSPFGFPPAPLDTSQRTSNPFSIPVSTPASYSSQHRAPRLALHADHVTRTRAESLNSPLRTSMSYSHDSDGIQASMDIDSHSDALRPFSSSMPYGIGYSYAPVPGFQASSSNRMRSISNGVPRRIELSTHYTPGRNVSTPQTAQFPSYSSAPLATPHSYGMPQLSAPHHLSTFSNTYLQNDSAHNDHYSGLSSSLRDMLEHSDHGTLGQPPPSPSCPGADRFSPNATSPIPLHSSPRPPPTPNSRTDPASNLRFVCPPLAPRRATACEKRLHTKPRLRRPRPHSPTATAHAFARHATATPPPTSRPQVLMSASASHAQNPPTAAAASSTATPANKSSSGSSATVAAGSAQPTARSSYANATKKISSPTIASSGAPAAVGAPPSAQHGKSASASVSPVNGSAGITPAVPTIPAMPAIVGGGPNGDHGRKSSVHIKQTPPTAGPPSGIKFGSLAASPAPAHASPVVQGSASNLNPQAQNPRVASPAHSPSPIPTPISGGPKPDSLPTRPNLVFGGQGSESADSVSVRPPMLPKHQPCPARAPSTDSPPQTRPAMPAQPNSHAPQAQHLRRESSQSSHSNPAANFAPNGRGGGRGFQPQAHYNPNVANHSPQPYRPMPNQSMGRGMPPAFTPQGAMQHNSPYRQNRSPAITPATMHQQQHFANPQGAPYYPGQPYPQPVRIPSHLPNLLSTSEISKAINTSAASPISPLSQSPHVRSTNLKALELQAPDDESNAFLQPVDFSAFTTHEHDQYLTALQQQNMYGMPPQGLDPYGNYYGGQQYGLQQSIHYPGVPASPGRGHGFPQQMQNPYSMPGPYGQPPQGQSMSRTPSQMSERPPSAVPQPTTPAMTNVNHISHAHTPSVTSASPAPSSSAFERPKKPSKAIIIKNPDGEVVDFNKGKGAPSPAPNAAPAAPAQSKSPAIVATPTPPPRAPSASDATRTEEAPAKSASEKKADFVKQFQEKLRLQEEADKKAKDDADSEAKAAAEAEQKKKDDAKAAEEKAAQEAKDKEAAAAKEAKEKEEAAAAKEAKEAEEKAAKEAKEKEASDAATKAEDDEAEKKRKEEEEFERMVAEMEAEDKRRDEEDKRYEEEKKRKKAEEDAKAGEKAKAAEEAMRKAEREAEAAEIARENETPEQKAEREAKDKELFASLKKNTMFGPGATGEEPSEDSAPPAAAPTPAPAAKPSSATKPKPAALKLETNKPVEPAQPTAGMESLKTARFLAIRNEAINYPEGIQSPNPALNQGSKSKGRQYDKDFLLQFQEVFKEKPSVDWDLKLKETVGDGSDSARTPSVRGNTVGGRAPSGRSGLSGPGGMGNFGQGGAFGTTRTLPPGTTSQQRFEQASGRGGTMTNPLAPFVQGGSQRGFPMGPPGMSRSSSFQPGPNSPRVGSQGGRGDRSRRGGGGQKGHQSDVKTMPLTAGKEVKDLEKSTTGWKPHGSEKQVVSGHMAPDMVQRKVKAALNKMTPEKFDKISDQILEIAAQSKDETDGRTLRQVIQLTFEKACDESHWSSMYAKFCNRMLQTMSHDIKDENVRDKQNNPVVGGALFRKYLLNRCQEEFERGWEVNLPEVPDAGKEATLLSDEYYVAAAAKRKGLGLIQFIGELYKLGMLTLRIMHECVLKLLDFEGLPDESAIESLVKLLRTVGSTMESAEAGPKMINMYFERVEKVMNMEGLPSRLQFMLLDTIDLRKSGWKSKDILKGPKTLAEIHQDAVAAQQAAEMERSRSQRGGGGGRLPMGRGDARSFSGGGMMPPQDTGGRVQMDDLRKLSKGASNRGLNNTGSLGPSMLGSRSGSGRRGLGPAMMGRGGDESGNSSRTGTPPVQKEKSTAHANAFDALAALEAEDNAGEVGSPQPAAAETEAKPSE</sequence>
<evidence type="ECO:0000256" key="10">
    <source>
        <dbReference type="SAM" id="MobiDB-lite"/>
    </source>
</evidence>
<feature type="region of interest" description="Disordered" evidence="10">
    <location>
        <begin position="1294"/>
        <end position="1540"/>
    </location>
</feature>
<evidence type="ECO:0000256" key="4">
    <source>
        <dbReference type="ARBA" id="ARBA00022540"/>
    </source>
</evidence>
<evidence type="ECO:0000256" key="9">
    <source>
        <dbReference type="RuleBase" id="RU000682"/>
    </source>
</evidence>
<dbReference type="InterPro" id="IPR009057">
    <property type="entry name" value="Homeodomain-like_sf"/>
</dbReference>
<feature type="compositionally biased region" description="Polar residues" evidence="10">
    <location>
        <begin position="926"/>
        <end position="937"/>
    </location>
</feature>
<feature type="region of interest" description="Disordered" evidence="10">
    <location>
        <begin position="1"/>
        <end position="46"/>
    </location>
</feature>
<feature type="compositionally biased region" description="Polar residues" evidence="10">
    <location>
        <begin position="2136"/>
        <end position="2145"/>
    </location>
</feature>
<dbReference type="CDD" id="cd00086">
    <property type="entry name" value="homeodomain"/>
    <property type="match status" value="1"/>
</dbReference>
<dbReference type="EMBL" id="JYNV01000106">
    <property type="protein sequence ID" value="KZM26402.1"/>
    <property type="molecule type" value="Genomic_DNA"/>
</dbReference>
<keyword evidence="8 9" id="KW-0238">DNA-binding</keyword>
<keyword evidence="3" id="KW-0963">Cytoplasm</keyword>
<feature type="compositionally biased region" description="Polar residues" evidence="10">
    <location>
        <begin position="2096"/>
        <end position="2105"/>
    </location>
</feature>
<reference evidence="12 13" key="1">
    <citation type="journal article" date="2016" name="Sci. Rep.">
        <title>Draft genome sequencing and secretome analysis of fungal phytopathogen Ascochyta rabiei provides insight into the necrotrophic effector repertoire.</title>
        <authorList>
            <person name="Verma S."/>
            <person name="Gazara R.K."/>
            <person name="Nizam S."/>
            <person name="Parween S."/>
            <person name="Chattopadhyay D."/>
            <person name="Verma P.K."/>
        </authorList>
    </citation>
    <scope>NUCLEOTIDE SEQUENCE [LARGE SCALE GENOMIC DNA]</scope>
    <source>
        <strain evidence="12 13">ArDII</strain>
    </source>
</reference>
<feature type="compositionally biased region" description="Basic and acidic residues" evidence="10">
    <location>
        <begin position="1294"/>
        <end position="1473"/>
    </location>
</feature>
<dbReference type="SMART" id="SM00543">
    <property type="entry name" value="MIF4G"/>
    <property type="match status" value="1"/>
</dbReference>
<dbReference type="Gene3D" id="1.20.970.30">
    <property type="entry name" value="eIF4G, eIF4E-binding domain"/>
    <property type="match status" value="1"/>
</dbReference>
<feature type="compositionally biased region" description="Gly residues" evidence="10">
    <location>
        <begin position="1634"/>
        <end position="1650"/>
    </location>
</feature>
<evidence type="ECO:0000256" key="2">
    <source>
        <dbReference type="ARBA" id="ARBA00005775"/>
    </source>
</evidence>
<comment type="caution">
    <text evidence="12">The sequence shown here is derived from an EMBL/GenBank/DDBJ whole genome shotgun (WGS) entry which is preliminary data.</text>
</comment>
<feature type="compositionally biased region" description="Acidic residues" evidence="10">
    <location>
        <begin position="131"/>
        <end position="154"/>
    </location>
</feature>
<keyword evidence="8 9" id="KW-0539">Nucleus</keyword>
<feature type="DNA-binding region" description="Homeobox" evidence="8">
    <location>
        <begin position="169"/>
        <end position="229"/>
    </location>
</feature>
<protein>
    <submittedName>
        <fullName evidence="12">RNA binding</fullName>
    </submittedName>
</protein>
<dbReference type="InterPro" id="IPR036211">
    <property type="entry name" value="eIF4G_eIF4E-bd_sf"/>
</dbReference>
<dbReference type="InterPro" id="IPR001356">
    <property type="entry name" value="HD"/>
</dbReference>
<feature type="region of interest" description="Disordered" evidence="10">
    <location>
        <begin position="743"/>
        <end position="937"/>
    </location>
</feature>
<feature type="compositionally biased region" description="Low complexity" evidence="10">
    <location>
        <begin position="1690"/>
        <end position="1705"/>
    </location>
</feature>
<organism evidence="12 13">
    <name type="scientific">Didymella rabiei</name>
    <name type="common">Chickpea ascochyta blight fungus</name>
    <name type="synonym">Mycosphaerella rabiei</name>
    <dbReference type="NCBI Taxonomy" id="5454"/>
    <lineage>
        <taxon>Eukaryota</taxon>
        <taxon>Fungi</taxon>
        <taxon>Dikarya</taxon>
        <taxon>Ascomycota</taxon>
        <taxon>Pezizomycotina</taxon>
        <taxon>Dothideomycetes</taxon>
        <taxon>Pleosporomycetidae</taxon>
        <taxon>Pleosporales</taxon>
        <taxon>Pleosporineae</taxon>
        <taxon>Didymellaceae</taxon>
        <taxon>Ascochyta</taxon>
    </lineage>
</organism>
<dbReference type="Gene3D" id="1.25.40.180">
    <property type="match status" value="1"/>
</dbReference>
<dbReference type="SUPFAM" id="SSF48371">
    <property type="entry name" value="ARM repeat"/>
    <property type="match status" value="1"/>
</dbReference>
<dbReference type="InterPro" id="IPR022745">
    <property type="entry name" value="eIF4G1_eIF4E-bd"/>
</dbReference>
<feature type="compositionally biased region" description="Polar residues" evidence="10">
    <location>
        <begin position="1652"/>
        <end position="1667"/>
    </location>
</feature>
<feature type="compositionally biased region" description="Low complexity" evidence="10">
    <location>
        <begin position="1233"/>
        <end position="1251"/>
    </location>
</feature>
<dbReference type="STRING" id="5454.A0A163JJG6"/>
<dbReference type="Pfam" id="PF12152">
    <property type="entry name" value="eIF_4G1"/>
    <property type="match status" value="1"/>
</dbReference>
<evidence type="ECO:0000256" key="8">
    <source>
        <dbReference type="PROSITE-ProRule" id="PRU00108"/>
    </source>
</evidence>
<evidence type="ECO:0000259" key="11">
    <source>
        <dbReference type="PROSITE" id="PS50071"/>
    </source>
</evidence>
<evidence type="ECO:0000313" key="13">
    <source>
        <dbReference type="Proteomes" id="UP000076837"/>
    </source>
</evidence>
<gene>
    <name evidence="12" type="ORF">ST47_g2458</name>
</gene>
<keyword evidence="6" id="KW-0694">RNA-binding</keyword>
<dbReference type="GO" id="GO:0003677">
    <property type="term" value="F:DNA binding"/>
    <property type="evidence" value="ECO:0007669"/>
    <property type="project" value="UniProtKB-UniRule"/>
</dbReference>
<feature type="compositionally biased region" description="Basic and acidic residues" evidence="10">
    <location>
        <begin position="36"/>
        <end position="46"/>
    </location>
</feature>
<keyword evidence="5" id="KW-0597">Phosphoprotein</keyword>
<feature type="region of interest" description="Disordered" evidence="10">
    <location>
        <begin position="530"/>
        <end position="728"/>
    </location>
</feature>
<feature type="compositionally biased region" description="Low complexity" evidence="10">
    <location>
        <begin position="614"/>
        <end position="627"/>
    </location>
</feature>
<dbReference type="Proteomes" id="UP000076837">
    <property type="component" value="Unassembled WGS sequence"/>
</dbReference>
<feature type="compositionally biased region" description="Low complexity" evidence="10">
    <location>
        <begin position="643"/>
        <end position="678"/>
    </location>
</feature>
<feature type="compositionally biased region" description="Low complexity" evidence="10">
    <location>
        <begin position="1135"/>
        <end position="1152"/>
    </location>
</feature>
<feature type="region of interest" description="Disordered" evidence="10">
    <location>
        <begin position="1117"/>
        <end position="1281"/>
    </location>
</feature>
<feature type="compositionally biased region" description="Basic and acidic residues" evidence="10">
    <location>
        <begin position="1265"/>
        <end position="1281"/>
    </location>
</feature>
<accession>A0A163JJG6</accession>
<comment type="subcellular location">
    <subcellularLocation>
        <location evidence="1">Cytoplasm</location>
    </subcellularLocation>
    <subcellularLocation>
        <location evidence="8 9">Nucleus</location>
    </subcellularLocation>
</comment>
<dbReference type="InterPro" id="IPR003890">
    <property type="entry name" value="MIF4G-like_typ-3"/>
</dbReference>
<feature type="compositionally biased region" description="Low complexity" evidence="10">
    <location>
        <begin position="1509"/>
        <end position="1521"/>
    </location>
</feature>
<dbReference type="SUPFAM" id="SSF46689">
    <property type="entry name" value="Homeodomain-like"/>
    <property type="match status" value="1"/>
</dbReference>
<dbReference type="GO" id="GO:0005634">
    <property type="term" value="C:nucleus"/>
    <property type="evidence" value="ECO:0007669"/>
    <property type="project" value="UniProtKB-SubCell"/>
</dbReference>
<dbReference type="PROSITE" id="PS50071">
    <property type="entry name" value="HOMEOBOX_2"/>
    <property type="match status" value="1"/>
</dbReference>
<comment type="similarity">
    <text evidence="2">Belongs to the eukaryotic initiation factor 4G family.</text>
</comment>
<evidence type="ECO:0000256" key="6">
    <source>
        <dbReference type="ARBA" id="ARBA00022884"/>
    </source>
</evidence>
<evidence type="ECO:0000313" key="12">
    <source>
        <dbReference type="EMBL" id="KZM26402.1"/>
    </source>
</evidence>
<dbReference type="InterPro" id="IPR016024">
    <property type="entry name" value="ARM-type_fold"/>
</dbReference>
<feature type="compositionally biased region" description="Polar residues" evidence="10">
    <location>
        <begin position="110"/>
        <end position="125"/>
    </location>
</feature>
<feature type="region of interest" description="Disordered" evidence="10">
    <location>
        <begin position="2041"/>
        <end position="2190"/>
    </location>
</feature>
<dbReference type="PANTHER" id="PTHR23253">
    <property type="entry name" value="EUKARYOTIC TRANSLATION INITIATION FACTOR 4 GAMMA"/>
    <property type="match status" value="1"/>
</dbReference>
<evidence type="ECO:0000256" key="5">
    <source>
        <dbReference type="ARBA" id="ARBA00022553"/>
    </source>
</evidence>
<dbReference type="GO" id="GO:0003743">
    <property type="term" value="F:translation initiation factor activity"/>
    <property type="evidence" value="ECO:0007669"/>
    <property type="project" value="UniProtKB-KW"/>
</dbReference>
<feature type="compositionally biased region" description="Polar residues" evidence="10">
    <location>
        <begin position="458"/>
        <end position="481"/>
    </location>
</feature>
<feature type="compositionally biased region" description="Low complexity" evidence="10">
    <location>
        <begin position="2154"/>
        <end position="2165"/>
    </location>
</feature>
<keyword evidence="13" id="KW-1185">Reference proteome</keyword>
<dbReference type="GO" id="GO:0016281">
    <property type="term" value="C:eukaryotic translation initiation factor 4F complex"/>
    <property type="evidence" value="ECO:0007669"/>
    <property type="project" value="TreeGrafter"/>
</dbReference>
<feature type="compositionally biased region" description="Low complexity" evidence="10">
    <location>
        <begin position="1185"/>
        <end position="1199"/>
    </location>
</feature>
<evidence type="ECO:0000256" key="1">
    <source>
        <dbReference type="ARBA" id="ARBA00004496"/>
    </source>
</evidence>
<evidence type="ECO:0000256" key="7">
    <source>
        <dbReference type="ARBA" id="ARBA00022917"/>
    </source>
</evidence>
<feature type="domain" description="Homeobox" evidence="11">
    <location>
        <begin position="167"/>
        <end position="228"/>
    </location>
</feature>
<dbReference type="FunFam" id="1.25.40.180:FF:000020">
    <property type="entry name" value="Eukaryotic translation initiation factor subunit"/>
    <property type="match status" value="1"/>
</dbReference>
<dbReference type="Pfam" id="PF02854">
    <property type="entry name" value="MIF4G"/>
    <property type="match status" value="1"/>
</dbReference>
<keyword evidence="7" id="KW-0648">Protein biosynthesis</keyword>
<keyword evidence="8 9" id="KW-0371">Homeobox</keyword>
<feature type="compositionally biased region" description="Low complexity" evidence="10">
    <location>
        <begin position="699"/>
        <end position="713"/>
    </location>
</feature>
<dbReference type="GO" id="GO:0010494">
    <property type="term" value="C:cytoplasmic stress granule"/>
    <property type="evidence" value="ECO:0007669"/>
    <property type="project" value="UniProtKB-ARBA"/>
</dbReference>
<feature type="compositionally biased region" description="Polar residues" evidence="10">
    <location>
        <begin position="16"/>
        <end position="35"/>
    </location>
</feature>
<dbReference type="SUPFAM" id="SSF101489">
    <property type="entry name" value="Eukaryotic initiation factor 4f subunit eIF4g, eIF4e-binding domain"/>
    <property type="match status" value="1"/>
</dbReference>
<feature type="compositionally biased region" description="Basic residues" evidence="10">
    <location>
        <begin position="600"/>
        <end position="611"/>
    </location>
</feature>
<feature type="region of interest" description="Disordered" evidence="10">
    <location>
        <begin position="1607"/>
        <end position="1769"/>
    </location>
</feature>
<name>A0A163JJG6_DIDRA</name>
<feature type="compositionally biased region" description="Polar residues" evidence="10">
    <location>
        <begin position="715"/>
        <end position="727"/>
    </location>
</feature>
<feature type="compositionally biased region" description="Polar residues" evidence="10">
    <location>
        <begin position="679"/>
        <end position="698"/>
    </location>
</feature>
<feature type="region of interest" description="Disordered" evidence="10">
    <location>
        <begin position="83"/>
        <end position="158"/>
    </location>
</feature>
<feature type="compositionally biased region" description="Low complexity" evidence="10">
    <location>
        <begin position="2106"/>
        <end position="2118"/>
    </location>
</feature>
<proteinExistence type="inferred from homology"/>
<feature type="compositionally biased region" description="Polar residues" evidence="10">
    <location>
        <begin position="793"/>
        <end position="808"/>
    </location>
</feature>